<name>A0A3B0RJR8_9ZZZZ</name>
<keyword evidence="3 6" id="KW-0560">Oxidoreductase</keyword>
<dbReference type="Gene3D" id="1.10.3730.10">
    <property type="entry name" value="ProC C-terminal domain-like"/>
    <property type="match status" value="1"/>
</dbReference>
<evidence type="ECO:0000259" key="4">
    <source>
        <dbReference type="Pfam" id="PF03807"/>
    </source>
</evidence>
<feature type="domain" description="Pyrroline-5-carboxylate reductase dimerisation" evidence="5">
    <location>
        <begin position="173"/>
        <end position="278"/>
    </location>
</feature>
<dbReference type="InterPro" id="IPR008927">
    <property type="entry name" value="6-PGluconate_DH-like_C_sf"/>
</dbReference>
<protein>
    <submittedName>
        <fullName evidence="6">Pyrroline-5-carboxylate reductase</fullName>
        <ecNumber evidence="6">1.5.1.2</ecNumber>
    </submittedName>
</protein>
<dbReference type="NCBIfam" id="TIGR00112">
    <property type="entry name" value="proC"/>
    <property type="match status" value="1"/>
</dbReference>
<dbReference type="PIRSF" id="PIRSF000193">
    <property type="entry name" value="Pyrrol-5-carb_rd"/>
    <property type="match status" value="1"/>
</dbReference>
<dbReference type="PANTHER" id="PTHR11645:SF0">
    <property type="entry name" value="PYRROLINE-5-CARBOXYLATE REDUCTASE 3"/>
    <property type="match status" value="1"/>
</dbReference>
<dbReference type="InterPro" id="IPR028939">
    <property type="entry name" value="P5C_Rdtase_cat_N"/>
</dbReference>
<evidence type="ECO:0000259" key="5">
    <source>
        <dbReference type="Pfam" id="PF14748"/>
    </source>
</evidence>
<dbReference type="Pfam" id="PF03807">
    <property type="entry name" value="F420_oxidored"/>
    <property type="match status" value="1"/>
</dbReference>
<dbReference type="EMBL" id="UOEJ01000049">
    <property type="protein sequence ID" value="VAV93694.1"/>
    <property type="molecule type" value="Genomic_DNA"/>
</dbReference>
<dbReference type="Pfam" id="PF14748">
    <property type="entry name" value="P5CR_dimer"/>
    <property type="match status" value="1"/>
</dbReference>
<dbReference type="SUPFAM" id="SSF51735">
    <property type="entry name" value="NAD(P)-binding Rossmann-fold domains"/>
    <property type="match status" value="1"/>
</dbReference>
<organism evidence="6">
    <name type="scientific">hydrothermal vent metagenome</name>
    <dbReference type="NCBI Taxonomy" id="652676"/>
    <lineage>
        <taxon>unclassified sequences</taxon>
        <taxon>metagenomes</taxon>
        <taxon>ecological metagenomes</taxon>
    </lineage>
</organism>
<dbReference type="InterPro" id="IPR029036">
    <property type="entry name" value="P5CR_dimer"/>
</dbReference>
<dbReference type="GO" id="GO:0004735">
    <property type="term" value="F:pyrroline-5-carboxylate reductase activity"/>
    <property type="evidence" value="ECO:0007669"/>
    <property type="project" value="UniProtKB-EC"/>
</dbReference>
<dbReference type="HAMAP" id="MF_01925">
    <property type="entry name" value="P5C_reductase"/>
    <property type="match status" value="1"/>
</dbReference>
<dbReference type="AlphaFoldDB" id="A0A3B0RJR8"/>
<dbReference type="EC" id="1.5.1.2" evidence="6"/>
<keyword evidence="2" id="KW-0521">NADP</keyword>
<dbReference type="InterPro" id="IPR036291">
    <property type="entry name" value="NAD(P)-bd_dom_sf"/>
</dbReference>
<dbReference type="FunFam" id="1.10.3730.10:FF:000001">
    <property type="entry name" value="Pyrroline-5-carboxylate reductase"/>
    <property type="match status" value="1"/>
</dbReference>
<sequence>MTKFSQFTPQNPLILVGCGKMGGAMLLGWLKGGLSVDGVIVVDPYPEAARKMLPMLTEASFVAKVSDLPEGVTPGIVVVAVKPQMMDQVMEDFKSVSCSPAVFLSVAAGKTIGYFENYLGRDTAIVRAMPNTPAAIGRGITVGCVNGNVDEGQKTTCHDLLLAAGAVEWVESEKLMDAVTAVSGSGPAYVFHLAEALAGAGEAIGLTPDLARKLAQHTICGAGALLDQSDQDATELRINVTSPGGTTEAALNVLMGEDGLGKLMTKAVRAAHQRSKQLAD</sequence>
<dbReference type="SUPFAM" id="SSF48179">
    <property type="entry name" value="6-phosphogluconate dehydrogenase C-terminal domain-like"/>
    <property type="match status" value="1"/>
</dbReference>
<dbReference type="PROSITE" id="PS51257">
    <property type="entry name" value="PROKAR_LIPOPROTEIN"/>
    <property type="match status" value="1"/>
</dbReference>
<evidence type="ECO:0000256" key="1">
    <source>
        <dbReference type="ARBA" id="ARBA00005525"/>
    </source>
</evidence>
<feature type="domain" description="Pyrroline-5-carboxylate reductase catalytic N-terminal" evidence="4">
    <location>
        <begin position="15"/>
        <end position="109"/>
    </location>
</feature>
<reference evidence="6" key="1">
    <citation type="submission" date="2018-06" db="EMBL/GenBank/DDBJ databases">
        <authorList>
            <person name="Zhirakovskaya E."/>
        </authorList>
    </citation>
    <scope>NUCLEOTIDE SEQUENCE</scope>
</reference>
<gene>
    <name evidence="6" type="ORF">MNBD_ALPHA01-2069</name>
</gene>
<evidence type="ECO:0000256" key="3">
    <source>
        <dbReference type="ARBA" id="ARBA00023002"/>
    </source>
</evidence>
<evidence type="ECO:0000256" key="2">
    <source>
        <dbReference type="ARBA" id="ARBA00022857"/>
    </source>
</evidence>
<comment type="similarity">
    <text evidence="1">Belongs to the pyrroline-5-carboxylate reductase family.</text>
</comment>
<evidence type="ECO:0000313" key="6">
    <source>
        <dbReference type="EMBL" id="VAV93694.1"/>
    </source>
</evidence>
<dbReference type="GO" id="GO:0055129">
    <property type="term" value="P:L-proline biosynthetic process"/>
    <property type="evidence" value="ECO:0007669"/>
    <property type="project" value="TreeGrafter"/>
</dbReference>
<dbReference type="Gene3D" id="3.40.50.720">
    <property type="entry name" value="NAD(P)-binding Rossmann-like Domain"/>
    <property type="match status" value="1"/>
</dbReference>
<proteinExistence type="inferred from homology"/>
<accession>A0A3B0RJR8</accession>
<dbReference type="PANTHER" id="PTHR11645">
    <property type="entry name" value="PYRROLINE-5-CARBOXYLATE REDUCTASE"/>
    <property type="match status" value="1"/>
</dbReference>
<dbReference type="InterPro" id="IPR000304">
    <property type="entry name" value="Pyrroline-COOH_reductase"/>
</dbReference>